<dbReference type="GO" id="GO:0000338">
    <property type="term" value="P:protein deneddylation"/>
    <property type="evidence" value="ECO:0007669"/>
    <property type="project" value="InterPro"/>
</dbReference>
<feature type="region of interest" description="Disordered" evidence="3">
    <location>
        <begin position="310"/>
        <end position="340"/>
    </location>
</feature>
<dbReference type="OrthoDB" id="1378at2759"/>
<comment type="function">
    <text evidence="2">Component of the COP9 signalosome complex (CSN), a complex involved in various cellular and developmental processes.</text>
</comment>
<dbReference type="STRING" id="765915.A0A1Y2HDG1"/>
<dbReference type="SMART" id="SM00232">
    <property type="entry name" value="JAB_MPN"/>
    <property type="match status" value="1"/>
</dbReference>
<protein>
    <recommendedName>
        <fullName evidence="2">COP9 signalosome complex subunit 6</fullName>
    </recommendedName>
</protein>
<dbReference type="Pfam" id="PF13012">
    <property type="entry name" value="MitMem_reg"/>
    <property type="match status" value="1"/>
</dbReference>
<evidence type="ECO:0000259" key="4">
    <source>
        <dbReference type="SMART" id="SM00232"/>
    </source>
</evidence>
<dbReference type="PANTHER" id="PTHR10540">
    <property type="entry name" value="EUKARYOTIC TRANSLATION INITIATION FACTOR 3 SUBUNIT F-RELATED"/>
    <property type="match status" value="1"/>
</dbReference>
<reference evidence="5 6" key="1">
    <citation type="submission" date="2016-07" db="EMBL/GenBank/DDBJ databases">
        <title>Pervasive Adenine N6-methylation of Active Genes in Fungi.</title>
        <authorList>
            <consortium name="DOE Joint Genome Institute"/>
            <person name="Mondo S.J."/>
            <person name="Dannebaum R.O."/>
            <person name="Kuo R.C."/>
            <person name="Labutti K."/>
            <person name="Haridas S."/>
            <person name="Kuo A."/>
            <person name="Salamov A."/>
            <person name="Ahrendt S.R."/>
            <person name="Lipzen A."/>
            <person name="Sullivan W."/>
            <person name="Andreopoulos W.B."/>
            <person name="Clum A."/>
            <person name="Lindquist E."/>
            <person name="Daum C."/>
            <person name="Ramamoorthy G.K."/>
            <person name="Gryganskyi A."/>
            <person name="Culley D."/>
            <person name="Magnuson J.K."/>
            <person name="James T.Y."/>
            <person name="O'Malley M.A."/>
            <person name="Stajich J.E."/>
            <person name="Spatafora J.W."/>
            <person name="Visel A."/>
            <person name="Grigoriev I.V."/>
        </authorList>
    </citation>
    <scope>NUCLEOTIDE SEQUENCE [LARGE SCALE GENOMIC DNA]</scope>
    <source>
        <strain evidence="5 6">PL171</strain>
    </source>
</reference>
<organism evidence="5 6">
    <name type="scientific">Catenaria anguillulae PL171</name>
    <dbReference type="NCBI Taxonomy" id="765915"/>
    <lineage>
        <taxon>Eukaryota</taxon>
        <taxon>Fungi</taxon>
        <taxon>Fungi incertae sedis</taxon>
        <taxon>Blastocladiomycota</taxon>
        <taxon>Blastocladiomycetes</taxon>
        <taxon>Blastocladiales</taxon>
        <taxon>Catenariaceae</taxon>
        <taxon>Catenaria</taxon>
    </lineage>
</organism>
<accession>A0A1Y2HDG1</accession>
<dbReference type="InterPro" id="IPR024969">
    <property type="entry name" value="EIF3F/CSN6-like_C"/>
</dbReference>
<comment type="subcellular location">
    <subcellularLocation>
        <location evidence="2">Cytoplasm</location>
    </subcellularLocation>
    <subcellularLocation>
        <location evidence="2">Nucleus</location>
    </subcellularLocation>
</comment>
<keyword evidence="6" id="KW-1185">Reference proteome</keyword>
<feature type="domain" description="JAB1/MPN/MOV34 metalloenzyme" evidence="4">
    <location>
        <begin position="13"/>
        <end position="161"/>
    </location>
</feature>
<dbReference type="AlphaFoldDB" id="A0A1Y2HDG1"/>
<proteinExistence type="inferred from homology"/>
<evidence type="ECO:0000313" key="5">
    <source>
        <dbReference type="EMBL" id="ORZ32034.1"/>
    </source>
</evidence>
<dbReference type="GO" id="GO:0008237">
    <property type="term" value="F:metallopeptidase activity"/>
    <property type="evidence" value="ECO:0007669"/>
    <property type="project" value="InterPro"/>
</dbReference>
<dbReference type="Pfam" id="PF01398">
    <property type="entry name" value="JAB"/>
    <property type="match status" value="1"/>
</dbReference>
<keyword evidence="2" id="KW-0736">Signalosome</keyword>
<dbReference type="EMBL" id="MCFL01000052">
    <property type="protein sequence ID" value="ORZ32034.1"/>
    <property type="molecule type" value="Genomic_DNA"/>
</dbReference>
<dbReference type="GO" id="GO:0005737">
    <property type="term" value="C:cytoplasm"/>
    <property type="evidence" value="ECO:0007669"/>
    <property type="project" value="UniProtKB-SubCell"/>
</dbReference>
<dbReference type="CDD" id="cd08063">
    <property type="entry name" value="MPN_CSN6"/>
    <property type="match status" value="1"/>
</dbReference>
<dbReference type="Gene3D" id="3.40.140.10">
    <property type="entry name" value="Cytidine Deaminase, domain 2"/>
    <property type="match status" value="1"/>
</dbReference>
<keyword evidence="2" id="KW-0539">Nucleus</keyword>
<dbReference type="InterPro" id="IPR033859">
    <property type="entry name" value="MPN_CSN6"/>
</dbReference>
<keyword evidence="2" id="KW-0963">Cytoplasm</keyword>
<dbReference type="PANTHER" id="PTHR10540:SF8">
    <property type="entry name" value="COP9 SIGNALOSOME COMPLEX SUBUNIT 6"/>
    <property type="match status" value="1"/>
</dbReference>
<dbReference type="GO" id="GO:0008180">
    <property type="term" value="C:COP9 signalosome"/>
    <property type="evidence" value="ECO:0007669"/>
    <property type="project" value="UniProtKB-UniRule"/>
</dbReference>
<comment type="similarity">
    <text evidence="1 2">Belongs to the peptidase M67A family. CSN6 subfamily.</text>
</comment>
<comment type="caution">
    <text evidence="5">The sequence shown here is derived from an EMBL/GenBank/DDBJ whole genome shotgun (WGS) entry which is preliminary data.</text>
</comment>
<sequence>MASTVNVNEGGLDYTVHPLVLLNVSDHFNRNRLQSPDSSGVVHGAILGTQAGRRVELVTSFEVKVHLLPAGTLDNAKYQLDIDLFTQRLSQYKTVFPELDFLGWYATTITDPLAQDLDLHRQFMQFNELPLYARLDPTLLLMPSKTAAATHASDGATTVRLPFIVYEGLLDPHSGDVTFAEVPIKVETGEAERVAVAGVAKDAGTGGGASGPLIAHLTSQRNALDMLQVRIKALLAYVDAVRAGTVPADHALLRQIASVTHQLPSISGPQFAEQFAKDYSEVLLALYLAVMTKTTQKTNDLVDRHVEATANQSVGGGPERMSSMSSMGGRRGGRHRADPRGMMGMMGGMF</sequence>
<gene>
    <name evidence="5" type="ORF">BCR44DRAFT_1515767</name>
</gene>
<evidence type="ECO:0000313" key="6">
    <source>
        <dbReference type="Proteomes" id="UP000193411"/>
    </source>
</evidence>
<dbReference type="Proteomes" id="UP000193411">
    <property type="component" value="Unassembled WGS sequence"/>
</dbReference>
<feature type="compositionally biased region" description="Low complexity" evidence="3">
    <location>
        <begin position="319"/>
        <end position="328"/>
    </location>
</feature>
<evidence type="ECO:0000256" key="2">
    <source>
        <dbReference type="RuleBase" id="RU367006"/>
    </source>
</evidence>
<evidence type="ECO:0000256" key="1">
    <source>
        <dbReference type="ARBA" id="ARBA00010893"/>
    </source>
</evidence>
<evidence type="ECO:0000256" key="3">
    <source>
        <dbReference type="SAM" id="MobiDB-lite"/>
    </source>
</evidence>
<name>A0A1Y2HDG1_9FUNG</name>
<dbReference type="InterPro" id="IPR000555">
    <property type="entry name" value="JAMM/MPN+_dom"/>
</dbReference>